<keyword evidence="3" id="KW-0234">DNA repair</keyword>
<sequence>MCAAAIQVRLLDHDDKVRVEAVNVVCELAKTNLNFKCSDSITQAADRLRDTKALVRSKTLKMLVELYQDYCTRCAADTNLLNKHIEEIPCKILMLYYEKGCQEFRGVHDPKTVQLSVRLLDGLKGFLDLWNLTEGFEKIR</sequence>
<dbReference type="GO" id="GO:0006281">
    <property type="term" value="P:DNA repair"/>
    <property type="evidence" value="ECO:0007669"/>
    <property type="project" value="UniProtKB-KW"/>
</dbReference>
<keyword evidence="2" id="KW-0227">DNA damage</keyword>
<comment type="subcellular location">
    <subcellularLocation>
        <location evidence="1">Nucleus</location>
    </subcellularLocation>
</comment>
<dbReference type="EMBL" id="JAVIJP010000016">
    <property type="protein sequence ID" value="KAL3643202.1"/>
    <property type="molecule type" value="Genomic_DNA"/>
</dbReference>
<gene>
    <name evidence="5" type="ORF">CASFOL_014017</name>
</gene>
<proteinExistence type="predicted"/>
<dbReference type="PANTHER" id="PTHR12663">
    <property type="entry name" value="ANDROGEN INDUCED INHIBITOR OF PROLIFERATION AS3 / PDS5-RELATED"/>
    <property type="match status" value="1"/>
</dbReference>
<evidence type="ECO:0000256" key="2">
    <source>
        <dbReference type="ARBA" id="ARBA00022763"/>
    </source>
</evidence>
<evidence type="ECO:0000256" key="3">
    <source>
        <dbReference type="ARBA" id="ARBA00023204"/>
    </source>
</evidence>
<dbReference type="Pfam" id="PF20168">
    <property type="entry name" value="PDS5"/>
    <property type="match status" value="1"/>
</dbReference>
<reference evidence="6" key="1">
    <citation type="journal article" date="2024" name="IScience">
        <title>Strigolactones Initiate the Formation of Haustorium-like Structures in Castilleja.</title>
        <authorList>
            <person name="Buerger M."/>
            <person name="Peterson D."/>
            <person name="Chory J."/>
        </authorList>
    </citation>
    <scope>NUCLEOTIDE SEQUENCE [LARGE SCALE GENOMIC DNA]</scope>
</reference>
<evidence type="ECO:0000256" key="4">
    <source>
        <dbReference type="ARBA" id="ARBA00023242"/>
    </source>
</evidence>
<evidence type="ECO:0000313" key="6">
    <source>
        <dbReference type="Proteomes" id="UP001632038"/>
    </source>
</evidence>
<keyword evidence="4" id="KW-0539">Nucleus</keyword>
<organism evidence="5 6">
    <name type="scientific">Castilleja foliolosa</name>
    <dbReference type="NCBI Taxonomy" id="1961234"/>
    <lineage>
        <taxon>Eukaryota</taxon>
        <taxon>Viridiplantae</taxon>
        <taxon>Streptophyta</taxon>
        <taxon>Embryophyta</taxon>
        <taxon>Tracheophyta</taxon>
        <taxon>Spermatophyta</taxon>
        <taxon>Magnoliopsida</taxon>
        <taxon>eudicotyledons</taxon>
        <taxon>Gunneridae</taxon>
        <taxon>Pentapetalae</taxon>
        <taxon>asterids</taxon>
        <taxon>lamiids</taxon>
        <taxon>Lamiales</taxon>
        <taxon>Orobanchaceae</taxon>
        <taxon>Pedicularideae</taxon>
        <taxon>Castillejinae</taxon>
        <taxon>Castilleja</taxon>
    </lineage>
</organism>
<keyword evidence="6" id="KW-1185">Reference proteome</keyword>
<dbReference type="PANTHER" id="PTHR12663:SF50">
    <property type="entry name" value="SISTER CHROMATID COHESION PROTEIN PDS5 HOMOLOG B"/>
    <property type="match status" value="1"/>
</dbReference>
<comment type="caution">
    <text evidence="5">The sequence shown here is derived from an EMBL/GenBank/DDBJ whole genome shotgun (WGS) entry which is preliminary data.</text>
</comment>
<evidence type="ECO:0000256" key="1">
    <source>
        <dbReference type="ARBA" id="ARBA00004123"/>
    </source>
</evidence>
<dbReference type="AlphaFoldDB" id="A0ABD3DPH1"/>
<dbReference type="GO" id="GO:0007062">
    <property type="term" value="P:sister chromatid cohesion"/>
    <property type="evidence" value="ECO:0007669"/>
    <property type="project" value="UniProtKB-ARBA"/>
</dbReference>
<dbReference type="Proteomes" id="UP001632038">
    <property type="component" value="Unassembled WGS sequence"/>
</dbReference>
<dbReference type="GO" id="GO:0005634">
    <property type="term" value="C:nucleus"/>
    <property type="evidence" value="ECO:0007669"/>
    <property type="project" value="UniProtKB-SubCell"/>
</dbReference>
<protein>
    <submittedName>
        <fullName evidence="5">Uncharacterized protein</fullName>
    </submittedName>
</protein>
<name>A0ABD3DPH1_9LAMI</name>
<evidence type="ECO:0000313" key="5">
    <source>
        <dbReference type="EMBL" id="KAL3643202.1"/>
    </source>
</evidence>
<accession>A0ABD3DPH1</accession>
<dbReference type="InterPro" id="IPR039776">
    <property type="entry name" value="Pds5"/>
</dbReference>